<keyword evidence="1" id="KW-1133">Transmembrane helix</keyword>
<proteinExistence type="predicted"/>
<dbReference type="OrthoDB" id="7867848at2"/>
<feature type="transmembrane region" description="Helical" evidence="1">
    <location>
        <begin position="41"/>
        <end position="61"/>
    </location>
</feature>
<keyword evidence="1" id="KW-0812">Transmembrane</keyword>
<evidence type="ECO:0000313" key="4">
    <source>
        <dbReference type="Proteomes" id="UP000198885"/>
    </source>
</evidence>
<evidence type="ECO:0000313" key="3">
    <source>
        <dbReference type="EMBL" id="SES19786.1"/>
    </source>
</evidence>
<name>A0A1H9VDF0_9RHOB</name>
<feature type="domain" description="DUF1468" evidence="2">
    <location>
        <begin position="12"/>
        <end position="162"/>
    </location>
</feature>
<gene>
    <name evidence="3" type="ORF">SAMN04490244_10736</name>
</gene>
<protein>
    <submittedName>
        <fullName evidence="3">Tripartite tricarboxylate transporter TctB family protein</fullName>
    </submittedName>
</protein>
<organism evidence="3 4">
    <name type="scientific">Tranquillimonas rosea</name>
    <dbReference type="NCBI Taxonomy" id="641238"/>
    <lineage>
        <taxon>Bacteria</taxon>
        <taxon>Pseudomonadati</taxon>
        <taxon>Pseudomonadota</taxon>
        <taxon>Alphaproteobacteria</taxon>
        <taxon>Rhodobacterales</taxon>
        <taxon>Roseobacteraceae</taxon>
        <taxon>Tranquillimonas</taxon>
    </lineage>
</organism>
<keyword evidence="1" id="KW-0472">Membrane</keyword>
<feature type="transmembrane region" description="Helical" evidence="1">
    <location>
        <begin position="81"/>
        <end position="100"/>
    </location>
</feature>
<dbReference type="Proteomes" id="UP000198885">
    <property type="component" value="Unassembled WGS sequence"/>
</dbReference>
<evidence type="ECO:0000259" key="2">
    <source>
        <dbReference type="Pfam" id="PF07331"/>
    </source>
</evidence>
<feature type="transmembrane region" description="Helical" evidence="1">
    <location>
        <begin position="137"/>
        <end position="158"/>
    </location>
</feature>
<dbReference type="RefSeq" id="WP_092694197.1">
    <property type="nucleotide sequence ID" value="NZ_FOGU01000007.1"/>
</dbReference>
<dbReference type="Pfam" id="PF07331">
    <property type="entry name" value="TctB"/>
    <property type="match status" value="1"/>
</dbReference>
<dbReference type="EMBL" id="FOGU01000007">
    <property type="protein sequence ID" value="SES19786.1"/>
    <property type="molecule type" value="Genomic_DNA"/>
</dbReference>
<dbReference type="AlphaFoldDB" id="A0A1H9VDF0"/>
<dbReference type="STRING" id="641238.SAMN04490244_10736"/>
<dbReference type="InterPro" id="IPR009936">
    <property type="entry name" value="DUF1468"/>
</dbReference>
<accession>A0A1H9VDF0</accession>
<reference evidence="3 4" key="1">
    <citation type="submission" date="2016-10" db="EMBL/GenBank/DDBJ databases">
        <authorList>
            <person name="de Groot N.N."/>
        </authorList>
    </citation>
    <scope>NUCLEOTIDE SEQUENCE [LARGE SCALE GENOMIC DNA]</scope>
    <source>
        <strain evidence="3 4">DSM 23042</strain>
    </source>
</reference>
<sequence length="166" mass="17805">MSKLFGLGGQAIFALVLLVLTTVYASQLPELGLPFSDGREPGASFLPIILSVIMYVALLRILIGELTGKTPRDEASGFQDVGWVGIVGPVVLIVATMLFAAGLRVVGYFAAAGLYTFLVSAWFNYEQTGRPLRALGLAAATAIAITVFGWLFFVRIFGLSLPTWIF</sequence>
<keyword evidence="4" id="KW-1185">Reference proteome</keyword>
<feature type="transmembrane region" description="Helical" evidence="1">
    <location>
        <begin position="106"/>
        <end position="125"/>
    </location>
</feature>
<evidence type="ECO:0000256" key="1">
    <source>
        <dbReference type="SAM" id="Phobius"/>
    </source>
</evidence>